<name>A0A2H3DAI8_ARMGA</name>
<dbReference type="InParanoid" id="A0A2H3DAI8"/>
<accession>A0A2H3DAI8</accession>
<dbReference type="AlphaFoldDB" id="A0A2H3DAI8"/>
<sequence>MALQRSPTTPSHAVFLGIDVVLRAIIEGPSTRLATLRLILLTFAQVEVSLFSSPSSQPHLILPHHWCKEAILSPRRLRLYQNESKKILGRKMPLETCIPETWYSLFGTDSLTAV</sequence>
<organism evidence="1 2">
    <name type="scientific">Armillaria gallica</name>
    <name type="common">Bulbous honey fungus</name>
    <name type="synonym">Armillaria bulbosa</name>
    <dbReference type="NCBI Taxonomy" id="47427"/>
    <lineage>
        <taxon>Eukaryota</taxon>
        <taxon>Fungi</taxon>
        <taxon>Dikarya</taxon>
        <taxon>Basidiomycota</taxon>
        <taxon>Agaricomycotina</taxon>
        <taxon>Agaricomycetes</taxon>
        <taxon>Agaricomycetidae</taxon>
        <taxon>Agaricales</taxon>
        <taxon>Marasmiineae</taxon>
        <taxon>Physalacriaceae</taxon>
        <taxon>Armillaria</taxon>
    </lineage>
</organism>
<keyword evidence="2" id="KW-1185">Reference proteome</keyword>
<evidence type="ECO:0000313" key="2">
    <source>
        <dbReference type="Proteomes" id="UP000217790"/>
    </source>
</evidence>
<proteinExistence type="predicted"/>
<dbReference type="EMBL" id="KZ293663">
    <property type="protein sequence ID" value="PBK91110.1"/>
    <property type="molecule type" value="Genomic_DNA"/>
</dbReference>
<gene>
    <name evidence="1" type="ORF">ARMGADRAFT_287373</name>
</gene>
<evidence type="ECO:0000313" key="1">
    <source>
        <dbReference type="EMBL" id="PBK91110.1"/>
    </source>
</evidence>
<reference evidence="2" key="1">
    <citation type="journal article" date="2017" name="Nat. Ecol. Evol.">
        <title>Genome expansion and lineage-specific genetic innovations in the forest pathogenic fungi Armillaria.</title>
        <authorList>
            <person name="Sipos G."/>
            <person name="Prasanna A.N."/>
            <person name="Walter M.C."/>
            <person name="O'Connor E."/>
            <person name="Balint B."/>
            <person name="Krizsan K."/>
            <person name="Kiss B."/>
            <person name="Hess J."/>
            <person name="Varga T."/>
            <person name="Slot J."/>
            <person name="Riley R."/>
            <person name="Boka B."/>
            <person name="Rigling D."/>
            <person name="Barry K."/>
            <person name="Lee J."/>
            <person name="Mihaltcheva S."/>
            <person name="LaButti K."/>
            <person name="Lipzen A."/>
            <person name="Waldron R."/>
            <person name="Moloney N.M."/>
            <person name="Sperisen C."/>
            <person name="Kredics L."/>
            <person name="Vagvoelgyi C."/>
            <person name="Patrignani A."/>
            <person name="Fitzpatrick D."/>
            <person name="Nagy I."/>
            <person name="Doyle S."/>
            <person name="Anderson J.B."/>
            <person name="Grigoriev I.V."/>
            <person name="Gueldener U."/>
            <person name="Muensterkoetter M."/>
            <person name="Nagy L.G."/>
        </authorList>
    </citation>
    <scope>NUCLEOTIDE SEQUENCE [LARGE SCALE GENOMIC DNA]</scope>
    <source>
        <strain evidence="2">Ar21-2</strain>
    </source>
</reference>
<protein>
    <submittedName>
        <fullName evidence="1">Uncharacterized protein</fullName>
    </submittedName>
</protein>
<dbReference type="Proteomes" id="UP000217790">
    <property type="component" value="Unassembled WGS sequence"/>
</dbReference>